<feature type="domain" description="EF-hand" evidence="3">
    <location>
        <begin position="117"/>
        <end position="152"/>
    </location>
</feature>
<evidence type="ECO:0000259" key="3">
    <source>
        <dbReference type="PROSITE" id="PS50222"/>
    </source>
</evidence>
<keyword evidence="5" id="KW-1185">Reference proteome</keyword>
<dbReference type="Proteomes" id="UP000245119">
    <property type="component" value="Linkage Group LG7"/>
</dbReference>
<dbReference type="Pfam" id="PF13202">
    <property type="entry name" value="EF-hand_5"/>
    <property type="match status" value="2"/>
</dbReference>
<keyword evidence="1" id="KW-0106">Calcium</keyword>
<evidence type="ECO:0000313" key="5">
    <source>
        <dbReference type="Proteomes" id="UP000245119"/>
    </source>
</evidence>
<dbReference type="Gene3D" id="1.10.238.10">
    <property type="entry name" value="EF-hand"/>
    <property type="match status" value="1"/>
</dbReference>
<dbReference type="InterPro" id="IPR002048">
    <property type="entry name" value="EF_hand_dom"/>
</dbReference>
<dbReference type="InterPro" id="IPR018247">
    <property type="entry name" value="EF_Hand_1_Ca_BS"/>
</dbReference>
<organism evidence="4 5">
    <name type="scientific">Pomacea canaliculata</name>
    <name type="common">Golden apple snail</name>
    <dbReference type="NCBI Taxonomy" id="400727"/>
    <lineage>
        <taxon>Eukaryota</taxon>
        <taxon>Metazoa</taxon>
        <taxon>Spiralia</taxon>
        <taxon>Lophotrochozoa</taxon>
        <taxon>Mollusca</taxon>
        <taxon>Gastropoda</taxon>
        <taxon>Caenogastropoda</taxon>
        <taxon>Architaenioglossa</taxon>
        <taxon>Ampullarioidea</taxon>
        <taxon>Ampullariidae</taxon>
        <taxon>Pomacea</taxon>
    </lineage>
</organism>
<proteinExistence type="predicted"/>
<dbReference type="PROSITE" id="PS50222">
    <property type="entry name" value="EF_HAND_2"/>
    <property type="match status" value="1"/>
</dbReference>
<accession>A0A2T7P337</accession>
<dbReference type="EMBL" id="PZQS01000007">
    <property type="protein sequence ID" value="PVD27842.1"/>
    <property type="molecule type" value="Genomic_DNA"/>
</dbReference>
<feature type="transmembrane region" description="Helical" evidence="2">
    <location>
        <begin position="20"/>
        <end position="39"/>
    </location>
</feature>
<protein>
    <recommendedName>
        <fullName evidence="3">EF-hand domain-containing protein</fullName>
    </recommendedName>
</protein>
<comment type="caution">
    <text evidence="4">The sequence shown here is derived from an EMBL/GenBank/DDBJ whole genome shotgun (WGS) entry which is preliminary data.</text>
</comment>
<keyword evidence="2" id="KW-0472">Membrane</keyword>
<dbReference type="PROSITE" id="PS00018">
    <property type="entry name" value="EF_HAND_1"/>
    <property type="match status" value="2"/>
</dbReference>
<evidence type="ECO:0000313" key="4">
    <source>
        <dbReference type="EMBL" id="PVD27842.1"/>
    </source>
</evidence>
<keyword evidence="2" id="KW-0812">Transmembrane</keyword>
<name>A0A2T7P337_POMCA</name>
<keyword evidence="2" id="KW-1133">Transmembrane helix</keyword>
<dbReference type="GO" id="GO:0005509">
    <property type="term" value="F:calcium ion binding"/>
    <property type="evidence" value="ECO:0007669"/>
    <property type="project" value="InterPro"/>
</dbReference>
<dbReference type="SUPFAM" id="SSF47473">
    <property type="entry name" value="EF-hand"/>
    <property type="match status" value="1"/>
</dbReference>
<dbReference type="OrthoDB" id="6096265at2759"/>
<dbReference type="InterPro" id="IPR011992">
    <property type="entry name" value="EF-hand-dom_pair"/>
</dbReference>
<sequence length="153" mass="17113">MFKEPSQQHAKSINNPFADLPAEYIMLVIVFLGLLAVALSSPDNYAARMFEYLDDNKDGVVGFSEWFTNYRNDDLNGDQHLTLEEFAAGTHPGSPPLEVEKAFKIFDKMDGQEKGFISPSSAEALFKRLDSNNDGKLTREEIEQEFSAGIINS</sequence>
<gene>
    <name evidence="4" type="ORF">C0Q70_13017</name>
</gene>
<reference evidence="4 5" key="1">
    <citation type="submission" date="2018-04" db="EMBL/GenBank/DDBJ databases">
        <title>The genome of golden apple snail Pomacea canaliculata provides insight into stress tolerance and invasive adaptation.</title>
        <authorList>
            <person name="Liu C."/>
            <person name="Liu B."/>
            <person name="Ren Y."/>
            <person name="Zhang Y."/>
            <person name="Wang H."/>
            <person name="Li S."/>
            <person name="Jiang F."/>
            <person name="Yin L."/>
            <person name="Zhang G."/>
            <person name="Qian W."/>
            <person name="Fan W."/>
        </authorList>
    </citation>
    <scope>NUCLEOTIDE SEQUENCE [LARGE SCALE GENOMIC DNA]</scope>
    <source>
        <strain evidence="4">SZHN2017</strain>
        <tissue evidence="4">Muscle</tissue>
    </source>
</reference>
<evidence type="ECO:0000256" key="2">
    <source>
        <dbReference type="SAM" id="Phobius"/>
    </source>
</evidence>
<dbReference type="AlphaFoldDB" id="A0A2T7P337"/>
<evidence type="ECO:0000256" key="1">
    <source>
        <dbReference type="ARBA" id="ARBA00022837"/>
    </source>
</evidence>